<dbReference type="OrthoDB" id="5831905at2759"/>
<feature type="compositionally biased region" description="Basic and acidic residues" evidence="1">
    <location>
        <begin position="1"/>
        <end position="10"/>
    </location>
</feature>
<evidence type="ECO:0000256" key="1">
    <source>
        <dbReference type="SAM" id="MobiDB-lite"/>
    </source>
</evidence>
<gene>
    <name evidence="2" type="ORF">KP79_PYT03732</name>
</gene>
<evidence type="ECO:0000313" key="3">
    <source>
        <dbReference type="Proteomes" id="UP000242188"/>
    </source>
</evidence>
<sequence length="312" mass="34070">MADATWKLKSDGQSAKNSREVPGHGGPKVGPRRNQGGLGNAAMSMLAATRVAKLLSAGQTSKVGPLKAGNVYQPSKGGQTRAGTSKVGPRQTSTVEPKGTVSLKSTSGTRIDSRTEIRKTARITQPRASTDRAITAEVETDNATQGNTKVAIVQATQKFRKVTLKKESQQTSEDQHTAQVLQMNDIVPITEEGALETTRTRVKRDNNDSLDIDAETEEDTETINRIQRYKIGLLKRRKPPHKQEPAIPRFSARDTGQPEIQRADNVTSQPNVSDDDRRNITSRYYNTPHDHGRLEANVIVHPRATVSASSGY</sequence>
<dbReference type="AlphaFoldDB" id="A0A210QS69"/>
<evidence type="ECO:0000313" key="2">
    <source>
        <dbReference type="EMBL" id="OWF51538.1"/>
    </source>
</evidence>
<organism evidence="2 3">
    <name type="scientific">Mizuhopecten yessoensis</name>
    <name type="common">Japanese scallop</name>
    <name type="synonym">Patinopecten yessoensis</name>
    <dbReference type="NCBI Taxonomy" id="6573"/>
    <lineage>
        <taxon>Eukaryota</taxon>
        <taxon>Metazoa</taxon>
        <taxon>Spiralia</taxon>
        <taxon>Lophotrochozoa</taxon>
        <taxon>Mollusca</taxon>
        <taxon>Bivalvia</taxon>
        <taxon>Autobranchia</taxon>
        <taxon>Pteriomorphia</taxon>
        <taxon>Pectinida</taxon>
        <taxon>Pectinoidea</taxon>
        <taxon>Pectinidae</taxon>
        <taxon>Mizuhopecten</taxon>
    </lineage>
</organism>
<feature type="region of interest" description="Disordered" evidence="1">
    <location>
        <begin position="1"/>
        <end position="41"/>
    </location>
</feature>
<proteinExistence type="predicted"/>
<feature type="region of interest" description="Disordered" evidence="1">
    <location>
        <begin position="59"/>
        <end position="109"/>
    </location>
</feature>
<accession>A0A210QS69</accession>
<comment type="caution">
    <text evidence="2">The sequence shown here is derived from an EMBL/GenBank/DDBJ whole genome shotgun (WGS) entry which is preliminary data.</text>
</comment>
<dbReference type="EMBL" id="NEDP02002211">
    <property type="protein sequence ID" value="OWF51538.1"/>
    <property type="molecule type" value="Genomic_DNA"/>
</dbReference>
<feature type="region of interest" description="Disordered" evidence="1">
    <location>
        <begin position="237"/>
        <end position="291"/>
    </location>
</feature>
<name>A0A210QS69_MIZYE</name>
<reference evidence="2 3" key="1">
    <citation type="journal article" date="2017" name="Nat. Ecol. Evol.">
        <title>Scallop genome provides insights into evolution of bilaterian karyotype and development.</title>
        <authorList>
            <person name="Wang S."/>
            <person name="Zhang J."/>
            <person name="Jiao W."/>
            <person name="Li J."/>
            <person name="Xun X."/>
            <person name="Sun Y."/>
            <person name="Guo X."/>
            <person name="Huan P."/>
            <person name="Dong B."/>
            <person name="Zhang L."/>
            <person name="Hu X."/>
            <person name="Sun X."/>
            <person name="Wang J."/>
            <person name="Zhao C."/>
            <person name="Wang Y."/>
            <person name="Wang D."/>
            <person name="Huang X."/>
            <person name="Wang R."/>
            <person name="Lv J."/>
            <person name="Li Y."/>
            <person name="Zhang Z."/>
            <person name="Liu B."/>
            <person name="Lu W."/>
            <person name="Hui Y."/>
            <person name="Liang J."/>
            <person name="Zhou Z."/>
            <person name="Hou R."/>
            <person name="Li X."/>
            <person name="Liu Y."/>
            <person name="Li H."/>
            <person name="Ning X."/>
            <person name="Lin Y."/>
            <person name="Zhao L."/>
            <person name="Xing Q."/>
            <person name="Dou J."/>
            <person name="Li Y."/>
            <person name="Mao J."/>
            <person name="Guo H."/>
            <person name="Dou H."/>
            <person name="Li T."/>
            <person name="Mu C."/>
            <person name="Jiang W."/>
            <person name="Fu Q."/>
            <person name="Fu X."/>
            <person name="Miao Y."/>
            <person name="Liu J."/>
            <person name="Yu Q."/>
            <person name="Li R."/>
            <person name="Liao H."/>
            <person name="Li X."/>
            <person name="Kong Y."/>
            <person name="Jiang Z."/>
            <person name="Chourrout D."/>
            <person name="Li R."/>
            <person name="Bao Z."/>
        </authorList>
    </citation>
    <scope>NUCLEOTIDE SEQUENCE [LARGE SCALE GENOMIC DNA]</scope>
    <source>
        <strain evidence="2 3">PY_sf001</strain>
    </source>
</reference>
<feature type="compositionally biased region" description="Polar residues" evidence="1">
    <location>
        <begin position="72"/>
        <end position="83"/>
    </location>
</feature>
<dbReference type="Proteomes" id="UP000242188">
    <property type="component" value="Unassembled WGS sequence"/>
</dbReference>
<keyword evidence="3" id="KW-1185">Reference proteome</keyword>
<protein>
    <submittedName>
        <fullName evidence="2">Uncharacterized protein</fullName>
    </submittedName>
</protein>